<comment type="catalytic activity">
    <reaction evidence="9">
        <text>IMP + L-aspartate + GTP = N(6)-(1,2-dicarboxyethyl)-AMP + GDP + phosphate + 2 H(+)</text>
        <dbReference type="Rhea" id="RHEA:15753"/>
        <dbReference type="ChEBI" id="CHEBI:15378"/>
        <dbReference type="ChEBI" id="CHEBI:29991"/>
        <dbReference type="ChEBI" id="CHEBI:37565"/>
        <dbReference type="ChEBI" id="CHEBI:43474"/>
        <dbReference type="ChEBI" id="CHEBI:57567"/>
        <dbReference type="ChEBI" id="CHEBI:58053"/>
        <dbReference type="ChEBI" id="CHEBI:58189"/>
        <dbReference type="EC" id="6.3.4.4"/>
    </reaction>
</comment>
<dbReference type="EC" id="6.3.4.4" evidence="9"/>
<evidence type="ECO:0000256" key="1">
    <source>
        <dbReference type="ARBA" id="ARBA00005582"/>
    </source>
</evidence>
<feature type="active site" description="Proton donor" evidence="9">
    <location>
        <position position="52"/>
    </location>
</feature>
<keyword evidence="4 9" id="KW-0547">Nucleotide-binding</keyword>
<dbReference type="InterPro" id="IPR042111">
    <property type="entry name" value="Adenylosuccinate_synth_dom3"/>
</dbReference>
<dbReference type="RefSeq" id="WP_246192510.1">
    <property type="nucleotide sequence ID" value="NZ_BAAABR010000001.1"/>
</dbReference>
<comment type="function">
    <text evidence="9">Plays an important role in the de novo pathway of purine nucleotide biosynthesis. Catalyzes the first committed step in the biosynthesis of AMP from IMP.</text>
</comment>
<comment type="caution">
    <text evidence="9">Lacks conserved residue(s) required for the propagation of feature annotation.</text>
</comment>
<dbReference type="Gene3D" id="3.90.170.10">
    <property type="entry name" value="Adenylosuccinate Synthetase, subunit A, domain 3"/>
    <property type="match status" value="1"/>
</dbReference>
<dbReference type="GO" id="GO:0005737">
    <property type="term" value="C:cytoplasm"/>
    <property type="evidence" value="ECO:0007669"/>
    <property type="project" value="UniProtKB-SubCell"/>
</dbReference>
<dbReference type="InterPro" id="IPR020084">
    <property type="entry name" value="NUDIX_hydrolase_CS"/>
</dbReference>
<dbReference type="AlphaFoldDB" id="A0A561EK72"/>
<dbReference type="CDD" id="cd04674">
    <property type="entry name" value="NUDIX_Hydrolase"/>
    <property type="match status" value="1"/>
</dbReference>
<dbReference type="InterPro" id="IPR000086">
    <property type="entry name" value="NUDIX_hydrolase_dom"/>
</dbReference>
<name>A0A561EK72_9ACTN</name>
<dbReference type="PANTHER" id="PTHR11846">
    <property type="entry name" value="ADENYLOSUCCINATE SYNTHETASE"/>
    <property type="match status" value="1"/>
</dbReference>
<dbReference type="InterPro" id="IPR020476">
    <property type="entry name" value="Nudix_hydrolase"/>
</dbReference>
<dbReference type="GO" id="GO:0005525">
    <property type="term" value="F:GTP binding"/>
    <property type="evidence" value="ECO:0007669"/>
    <property type="project" value="UniProtKB-UniRule"/>
</dbReference>
<keyword evidence="6" id="KW-0378">Hydrolase</keyword>
<evidence type="ECO:0000256" key="8">
    <source>
        <dbReference type="ARBA" id="ARBA00023134"/>
    </source>
</evidence>
<keyword evidence="9" id="KW-0963">Cytoplasm</keyword>
<evidence type="ECO:0000256" key="6">
    <source>
        <dbReference type="ARBA" id="ARBA00022801"/>
    </source>
</evidence>
<comment type="similarity">
    <text evidence="9">Belongs to the adenylosuccinate synthetase family.</text>
</comment>
<evidence type="ECO:0000256" key="9">
    <source>
        <dbReference type="HAMAP-Rule" id="MF_00011"/>
    </source>
</evidence>
<dbReference type="PROSITE" id="PS00893">
    <property type="entry name" value="NUDIX_BOX"/>
    <property type="match status" value="1"/>
</dbReference>
<dbReference type="Pfam" id="PF00709">
    <property type="entry name" value="Adenylsucc_synt"/>
    <property type="match status" value="1"/>
</dbReference>
<comment type="similarity">
    <text evidence="1">Belongs to the Nudix hydrolase family.</text>
</comment>
<dbReference type="GO" id="GO:0000287">
    <property type="term" value="F:magnesium ion binding"/>
    <property type="evidence" value="ECO:0007669"/>
    <property type="project" value="UniProtKB-UniRule"/>
</dbReference>
<evidence type="ECO:0000313" key="13">
    <source>
        <dbReference type="Proteomes" id="UP000318416"/>
    </source>
</evidence>
<dbReference type="UniPathway" id="UPA00075">
    <property type="reaction ID" value="UER00335"/>
</dbReference>
<dbReference type="InterPro" id="IPR042109">
    <property type="entry name" value="Adenylosuccinate_synth_dom1"/>
</dbReference>
<evidence type="ECO:0000256" key="5">
    <source>
        <dbReference type="ARBA" id="ARBA00022755"/>
    </source>
</evidence>
<comment type="subunit">
    <text evidence="9">Homodimer.</text>
</comment>
<comment type="caution">
    <text evidence="12">The sequence shown here is derived from an EMBL/GenBank/DDBJ whole genome shotgun (WGS) entry which is preliminary data.</text>
</comment>
<dbReference type="InterPro" id="IPR042110">
    <property type="entry name" value="Adenylosuccinate_synth_dom2"/>
</dbReference>
<dbReference type="EMBL" id="VIVR01000001">
    <property type="protein sequence ID" value="TWE16015.1"/>
    <property type="molecule type" value="Genomic_DNA"/>
</dbReference>
<dbReference type="GO" id="GO:0046040">
    <property type="term" value="P:IMP metabolic process"/>
    <property type="evidence" value="ECO:0007669"/>
    <property type="project" value="TreeGrafter"/>
</dbReference>
<evidence type="ECO:0000256" key="7">
    <source>
        <dbReference type="ARBA" id="ARBA00022842"/>
    </source>
</evidence>
<feature type="region of interest" description="Disordered" evidence="10">
    <location>
        <begin position="422"/>
        <end position="450"/>
    </location>
</feature>
<dbReference type="SMART" id="SM00788">
    <property type="entry name" value="Adenylsucc_synt"/>
    <property type="match status" value="1"/>
</dbReference>
<evidence type="ECO:0000256" key="2">
    <source>
        <dbReference type="ARBA" id="ARBA00022598"/>
    </source>
</evidence>
<organism evidence="12 13">
    <name type="scientific">Kitasatospora atroaurantiaca</name>
    <dbReference type="NCBI Taxonomy" id="285545"/>
    <lineage>
        <taxon>Bacteria</taxon>
        <taxon>Bacillati</taxon>
        <taxon>Actinomycetota</taxon>
        <taxon>Actinomycetes</taxon>
        <taxon>Kitasatosporales</taxon>
        <taxon>Streptomycetaceae</taxon>
        <taxon>Kitasatospora</taxon>
    </lineage>
</organism>
<feature type="binding site" description="in other chain" evidence="9">
    <location>
        <position position="250"/>
    </location>
    <ligand>
        <name>IMP</name>
        <dbReference type="ChEBI" id="CHEBI:58053"/>
        <note>ligand shared between dimeric partners</note>
    </ligand>
</feature>
<dbReference type="SUPFAM" id="SSF55811">
    <property type="entry name" value="Nudix"/>
    <property type="match status" value="1"/>
</dbReference>
<dbReference type="Gene3D" id="3.90.79.10">
    <property type="entry name" value="Nucleoside Triphosphate Pyrophosphohydrolase"/>
    <property type="match status" value="1"/>
</dbReference>
<feature type="binding site" description="in other chain" evidence="9">
    <location>
        <position position="235"/>
    </location>
    <ligand>
        <name>IMP</name>
        <dbReference type="ChEBI" id="CHEBI:58053"/>
        <note>ligand shared between dimeric partners</note>
    </ligand>
</feature>
<dbReference type="Pfam" id="PF00293">
    <property type="entry name" value="NUDIX"/>
    <property type="match status" value="1"/>
</dbReference>
<feature type="binding site" evidence="9">
    <location>
        <position position="15"/>
    </location>
    <ligand>
        <name>Mg(2+)</name>
        <dbReference type="ChEBI" id="CHEBI:18420"/>
    </ligand>
</feature>
<keyword evidence="3 9" id="KW-0479">Metal-binding</keyword>
<evidence type="ECO:0000259" key="11">
    <source>
        <dbReference type="PROSITE" id="PS51462"/>
    </source>
</evidence>
<keyword evidence="5 9" id="KW-0658">Purine biosynthesis</keyword>
<evidence type="ECO:0000256" key="10">
    <source>
        <dbReference type="SAM" id="MobiDB-lite"/>
    </source>
</evidence>
<comment type="subcellular location">
    <subcellularLocation>
        <location evidence="9">Cytoplasm</location>
    </subcellularLocation>
</comment>
<feature type="domain" description="Nudix hydrolase" evidence="11">
    <location>
        <begin position="487"/>
        <end position="618"/>
    </location>
</feature>
<dbReference type="GO" id="GO:0016787">
    <property type="term" value="F:hydrolase activity"/>
    <property type="evidence" value="ECO:0007669"/>
    <property type="project" value="UniProtKB-KW"/>
</dbReference>
<dbReference type="HAMAP" id="MF_00011">
    <property type="entry name" value="Adenylosucc_synth"/>
    <property type="match status" value="1"/>
</dbReference>
<dbReference type="InterPro" id="IPR001114">
    <property type="entry name" value="Adenylosuccinate_synthetase"/>
</dbReference>
<keyword evidence="8 9" id="KW-0342">GTP-binding</keyword>
<gene>
    <name evidence="9" type="primary">purA</name>
    <name evidence="12" type="ORF">FB465_0974</name>
</gene>
<evidence type="ECO:0000313" key="12">
    <source>
        <dbReference type="EMBL" id="TWE16015.1"/>
    </source>
</evidence>
<dbReference type="InterPro" id="IPR027417">
    <property type="entry name" value="P-loop_NTPase"/>
</dbReference>
<dbReference type="GO" id="GO:0004019">
    <property type="term" value="F:adenylosuccinate synthase activity"/>
    <property type="evidence" value="ECO:0007669"/>
    <property type="project" value="UniProtKB-UniRule"/>
</dbReference>
<proteinExistence type="inferred from homology"/>
<dbReference type="PRINTS" id="PR00502">
    <property type="entry name" value="NUDIXFAMILY"/>
</dbReference>
<dbReference type="PANTHER" id="PTHR11846:SF0">
    <property type="entry name" value="ADENYLOSUCCINATE SYNTHETASE"/>
    <property type="match status" value="1"/>
</dbReference>
<dbReference type="InterPro" id="IPR015797">
    <property type="entry name" value="NUDIX_hydrolase-like_dom_sf"/>
</dbReference>
<dbReference type="Gene3D" id="1.10.300.10">
    <property type="entry name" value="Adenylosuccinate Synthetase, subunit A, domain 2"/>
    <property type="match status" value="1"/>
</dbReference>
<feature type="binding site" evidence="9">
    <location>
        <begin position="418"/>
        <end position="420"/>
    </location>
    <ligand>
        <name>GTP</name>
        <dbReference type="ChEBI" id="CHEBI:37565"/>
    </ligand>
</feature>
<feature type="active site" description="Proton acceptor" evidence="9">
    <location>
        <position position="15"/>
    </location>
</feature>
<keyword evidence="2 9" id="KW-0436">Ligase</keyword>
<evidence type="ECO:0000256" key="4">
    <source>
        <dbReference type="ARBA" id="ARBA00022741"/>
    </source>
</evidence>
<comment type="cofactor">
    <cofactor evidence="9">
        <name>Mg(2+)</name>
        <dbReference type="ChEBI" id="CHEBI:18420"/>
    </cofactor>
    <text evidence="9">Binds 1 Mg(2+) ion per subunit.</text>
</comment>
<dbReference type="GO" id="GO:0044208">
    <property type="term" value="P:'de novo' AMP biosynthetic process"/>
    <property type="evidence" value="ECO:0007669"/>
    <property type="project" value="UniProtKB-UniRule"/>
</dbReference>
<dbReference type="Gene3D" id="3.40.440.10">
    <property type="entry name" value="Adenylosuccinate Synthetase, subunit A, domain 1"/>
    <property type="match status" value="1"/>
</dbReference>
<dbReference type="PROSITE" id="PS51462">
    <property type="entry name" value="NUDIX"/>
    <property type="match status" value="1"/>
</dbReference>
<dbReference type="SUPFAM" id="SSF52540">
    <property type="entry name" value="P-loop containing nucleoside triphosphate hydrolases"/>
    <property type="match status" value="1"/>
</dbReference>
<protein>
    <recommendedName>
        <fullName evidence="9">Adenylosuccinate synthetase</fullName>
        <shortName evidence="9">AMPSase</shortName>
        <shortName evidence="9">AdSS</shortName>
        <ecNumber evidence="9">6.3.4.4</ecNumber>
    </recommendedName>
    <alternativeName>
        <fullName evidence="9">IMP--aspartate ligase</fullName>
    </alternativeName>
</protein>
<comment type="pathway">
    <text evidence="9">Purine metabolism; AMP biosynthesis via de novo pathway; AMP from IMP: step 1/2.</text>
</comment>
<evidence type="ECO:0000256" key="3">
    <source>
        <dbReference type="ARBA" id="ARBA00022723"/>
    </source>
</evidence>
<sequence>MTSDHVIVCDLGFGDAGKGTVVDRLCRGPYGPGRARPVHAVVRHNGGAQAAHNVVTDDGRHHTFAQFGSGTFAGVPTHLSRFMLVDPLALAAEARHLAALGVPDPLALLTVDRRALLTTPFHAAANRLREQRRGQARHGSCGLGIGETARYALSHPGDAPTAADCTSPARLLRKLTLLRDRLADQLDTSPGEFPAPPPAHCADAFHAFAEHIRLTDEAHLPELLRTGPVVFEGAQGVLLDEWHGFHPYTTWSTTTFANAETLLAEAGAPGSALRLGVLRTYTTRHGPGPLPTESKALAVPEPHNDTGRWQGAFRLGHFDTVAHRYALTAAGGADALALTHLDAPARHRDLRLCEAYELDGAPLHCITTGAVGDLAAQAQLTAALLRARPGSLTDPGPDPQSWVEQITQRLGVPALMESYGPTARHKRLPMRPTPAATLGPMTTQEADDRTTYGPNSHCHWCGTPYPPGTVEWPRTCPGCSEMSWRNPLPVVVTLLPVNLPEGGQSLVVIRRTIEPGYGELALPGGYIDYGESWQQAAVRELREETGIHADSTDVTLVATDSDTAGGFLCLFGLLPARDLAELPPSKPTDETDGWQLATPATPLAFSFHTRVSQSWFSGQFRSLQ</sequence>
<feature type="binding site" evidence="9">
    <location>
        <begin position="340"/>
        <end position="342"/>
    </location>
    <ligand>
        <name>GTP</name>
        <dbReference type="ChEBI" id="CHEBI:37565"/>
    </ligand>
</feature>
<accession>A0A561EK72</accession>
<keyword evidence="7 9" id="KW-0460">Magnesium</keyword>
<dbReference type="Proteomes" id="UP000318416">
    <property type="component" value="Unassembled WGS sequence"/>
</dbReference>
<reference evidence="12 13" key="1">
    <citation type="submission" date="2019-06" db="EMBL/GenBank/DDBJ databases">
        <title>Sequencing the genomes of 1000 actinobacteria strains.</title>
        <authorList>
            <person name="Klenk H.-P."/>
        </authorList>
    </citation>
    <scope>NUCLEOTIDE SEQUENCE [LARGE SCALE GENOMIC DNA]</scope>
    <source>
        <strain evidence="12 13">DSM 41649</strain>
    </source>
</reference>
<keyword evidence="13" id="KW-1185">Reference proteome</keyword>